<accession>W2I7N7</accession>
<dbReference type="InterPro" id="IPR049203">
    <property type="entry name" value="DUF6818"/>
</dbReference>
<reference evidence="3" key="1">
    <citation type="submission" date="2013-11" db="EMBL/GenBank/DDBJ databases">
        <title>The Genome Sequence of Phytophthora parasitica CJ05E6.</title>
        <authorList>
            <consortium name="The Broad Institute Genomics Platform"/>
            <person name="Russ C."/>
            <person name="Tyler B."/>
            <person name="Panabieres F."/>
            <person name="Shan W."/>
            <person name="Tripathy S."/>
            <person name="Grunwald N."/>
            <person name="Machado M."/>
            <person name="Johnson C.S."/>
            <person name="Arredondo F."/>
            <person name="Hong C."/>
            <person name="Coffey M."/>
            <person name="Young S.K."/>
            <person name="Zeng Q."/>
            <person name="Gargeya S."/>
            <person name="Fitzgerald M."/>
            <person name="Abouelleil A."/>
            <person name="Alvarado L."/>
            <person name="Chapman S.B."/>
            <person name="Gainer-Dewar J."/>
            <person name="Goldberg J."/>
            <person name="Griggs A."/>
            <person name="Gujja S."/>
            <person name="Hansen M."/>
            <person name="Howarth C."/>
            <person name="Imamovic A."/>
            <person name="Ireland A."/>
            <person name="Larimer J."/>
            <person name="McCowan C."/>
            <person name="Murphy C."/>
            <person name="Pearson M."/>
            <person name="Poon T.W."/>
            <person name="Priest M."/>
            <person name="Roberts A."/>
            <person name="Saif S."/>
            <person name="Shea T."/>
            <person name="Sykes S."/>
            <person name="Wortman J."/>
            <person name="Nusbaum C."/>
            <person name="Birren B."/>
        </authorList>
    </citation>
    <scope>NUCLEOTIDE SEQUENCE [LARGE SCALE GENOMIC DNA]</scope>
    <source>
        <strain evidence="3">CJ05E6</strain>
    </source>
</reference>
<sequence length="115" mass="12931">MQDPYSLPCRHNTVLSSRDRPLRRLDRAAPPSATAAFGMPRRGRVPGVENYSPEDVKRLLEIIGAVLPTGANEWEVVLHNYEDSANEFDRAERELTSLKKKFSGLLNVKKPTGAW</sequence>
<name>W2I7N7_PHYNI</name>
<dbReference type="PANTHER" id="PTHR34409:SF1">
    <property type="entry name" value="MYB-LIKE DOMAIN-CONTAINING PROTEIN"/>
    <property type="match status" value="1"/>
</dbReference>
<proteinExistence type="predicted"/>
<dbReference type="PANTHER" id="PTHR34409">
    <property type="entry name" value="SET DOMAIN-CONTAINING PROTEIN"/>
    <property type="match status" value="1"/>
</dbReference>
<organism evidence="3">
    <name type="scientific">Phytophthora nicotianae</name>
    <name type="common">Potato buckeye rot agent</name>
    <name type="synonym">Phytophthora parasitica</name>
    <dbReference type="NCBI Taxonomy" id="4792"/>
    <lineage>
        <taxon>Eukaryota</taxon>
        <taxon>Sar</taxon>
        <taxon>Stramenopiles</taxon>
        <taxon>Oomycota</taxon>
        <taxon>Peronosporomycetes</taxon>
        <taxon>Peronosporales</taxon>
        <taxon>Peronosporaceae</taxon>
        <taxon>Phytophthora</taxon>
    </lineage>
</organism>
<feature type="domain" description="DUF6818" evidence="2">
    <location>
        <begin position="68"/>
        <end position="113"/>
    </location>
</feature>
<evidence type="ECO:0000256" key="1">
    <source>
        <dbReference type="SAM" id="MobiDB-lite"/>
    </source>
</evidence>
<dbReference type="Pfam" id="PF20681">
    <property type="entry name" value="DUF6818"/>
    <property type="match status" value="1"/>
</dbReference>
<evidence type="ECO:0000313" key="3">
    <source>
        <dbReference type="EMBL" id="ETL30141.1"/>
    </source>
</evidence>
<dbReference type="AlphaFoldDB" id="W2I7N7"/>
<evidence type="ECO:0000259" key="2">
    <source>
        <dbReference type="Pfam" id="PF20681"/>
    </source>
</evidence>
<gene>
    <name evidence="3" type="ORF">L916_16848</name>
</gene>
<feature type="compositionally biased region" description="Basic and acidic residues" evidence="1">
    <location>
        <begin position="18"/>
        <end position="27"/>
    </location>
</feature>
<dbReference type="Proteomes" id="UP000053864">
    <property type="component" value="Unassembled WGS sequence"/>
</dbReference>
<dbReference type="EMBL" id="KI675352">
    <property type="protein sequence ID" value="ETL30141.1"/>
    <property type="molecule type" value="Genomic_DNA"/>
</dbReference>
<protein>
    <recommendedName>
        <fullName evidence="2">DUF6818 domain-containing protein</fullName>
    </recommendedName>
</protein>
<feature type="region of interest" description="Disordered" evidence="1">
    <location>
        <begin position="18"/>
        <end position="50"/>
    </location>
</feature>